<dbReference type="OrthoDB" id="9797882at2"/>
<dbReference type="AlphaFoldDB" id="A0A133NYW3"/>
<evidence type="ECO:0000313" key="3">
    <source>
        <dbReference type="Proteomes" id="UP000070687"/>
    </source>
</evidence>
<name>A0A133NYW3_GARVA</name>
<proteinExistence type="predicted"/>
<evidence type="ECO:0000259" key="1">
    <source>
        <dbReference type="Pfam" id="PF01156"/>
    </source>
</evidence>
<gene>
    <name evidence="2" type="ORF">HMPREF3208_00574</name>
</gene>
<feature type="domain" description="Inosine/uridine-preferring nucleoside hydrolase" evidence="1">
    <location>
        <begin position="7"/>
        <end position="301"/>
    </location>
</feature>
<organism evidence="2 3">
    <name type="scientific">Gardnerella vaginalis</name>
    <dbReference type="NCBI Taxonomy" id="2702"/>
    <lineage>
        <taxon>Bacteria</taxon>
        <taxon>Bacillati</taxon>
        <taxon>Actinomycetota</taxon>
        <taxon>Actinomycetes</taxon>
        <taxon>Bifidobacteriales</taxon>
        <taxon>Bifidobacteriaceae</taxon>
        <taxon>Gardnerella</taxon>
    </lineage>
</organism>
<dbReference type="Pfam" id="PF01156">
    <property type="entry name" value="IU_nuc_hydro"/>
    <property type="match status" value="1"/>
</dbReference>
<comment type="caution">
    <text evidence="2">The sequence shown here is derived from an EMBL/GenBank/DDBJ whole genome shotgun (WGS) entry which is preliminary data.</text>
</comment>
<dbReference type="Gene3D" id="3.90.245.10">
    <property type="entry name" value="Ribonucleoside hydrolase-like"/>
    <property type="match status" value="1"/>
</dbReference>
<dbReference type="PANTHER" id="PTHR46190">
    <property type="entry name" value="SI:CH211-201H21.5-RELATED"/>
    <property type="match status" value="1"/>
</dbReference>
<reference evidence="2 3" key="1">
    <citation type="submission" date="2016-01" db="EMBL/GenBank/DDBJ databases">
        <authorList>
            <person name="Oliw E.H."/>
        </authorList>
    </citation>
    <scope>NUCLEOTIDE SEQUENCE [LARGE SCALE GENOMIC DNA]</scope>
    <source>
        <strain evidence="2 3">PSS_7772B</strain>
    </source>
</reference>
<dbReference type="InterPro" id="IPR052775">
    <property type="entry name" value="IUN_hydrolase"/>
</dbReference>
<protein>
    <submittedName>
        <fullName evidence="2">Inosine-uridine preferring nucleoside hydrolase</fullName>
    </submittedName>
</protein>
<sequence length="319" mass="34510">MTNRKKIIIDTDCGSDDAMAIAMALRDSNYEILMFSTVAGNVSMNQATINTLTTIEYADTYAPAVYCGSRKMLVRDLAFAHETHGRDGLGDIGLVPQKLKISSGSGVLKMLDLLRNSDDGEIDIITLGPLTNIALALRLDEDAMRKVGNLIIMGSAGLGRGNVTPVAEFNIWQDPEAAKIVIESGLPHITLVGWDACLGDCMLSPQEISMIRKSGSLGQFVIDCNRELMQMNIGRFGDAYLDMADPSAVAVALYPACIAACEPYYCEVDITQGPSYGAVIVDVDHCTGKKANVRICSKLNPMLYKQYMYAMLGVKSLGE</sequence>
<keyword evidence="2" id="KW-0378">Hydrolase</keyword>
<dbReference type="InterPro" id="IPR036452">
    <property type="entry name" value="Ribo_hydro-like"/>
</dbReference>
<dbReference type="SUPFAM" id="SSF53590">
    <property type="entry name" value="Nucleoside hydrolase"/>
    <property type="match status" value="1"/>
</dbReference>
<dbReference type="PATRIC" id="fig|2702.100.peg.552"/>
<evidence type="ECO:0000313" key="2">
    <source>
        <dbReference type="EMBL" id="KXA21480.1"/>
    </source>
</evidence>
<dbReference type="EMBL" id="LRQB01000031">
    <property type="protein sequence ID" value="KXA21480.1"/>
    <property type="molecule type" value="Genomic_DNA"/>
</dbReference>
<dbReference type="Proteomes" id="UP000070687">
    <property type="component" value="Unassembled WGS sequence"/>
</dbReference>
<accession>A0A133NYW3</accession>
<dbReference type="PANTHER" id="PTHR46190:SF1">
    <property type="entry name" value="SI:CH211-201H21.5"/>
    <property type="match status" value="1"/>
</dbReference>
<dbReference type="RefSeq" id="WP_064347069.1">
    <property type="nucleotide sequence ID" value="NZ_KQ956850.1"/>
</dbReference>
<dbReference type="InterPro" id="IPR001910">
    <property type="entry name" value="Inosine/uridine_hydrolase_dom"/>
</dbReference>
<dbReference type="GO" id="GO:0016799">
    <property type="term" value="F:hydrolase activity, hydrolyzing N-glycosyl compounds"/>
    <property type="evidence" value="ECO:0007669"/>
    <property type="project" value="InterPro"/>
</dbReference>